<gene>
    <name evidence="2" type="ORF">H4R18_005402</name>
</gene>
<dbReference type="EMBL" id="JANBUL010000322">
    <property type="protein sequence ID" value="KAJ2776963.1"/>
    <property type="molecule type" value="Genomic_DNA"/>
</dbReference>
<evidence type="ECO:0000256" key="1">
    <source>
        <dbReference type="SAM" id="MobiDB-lite"/>
    </source>
</evidence>
<proteinExistence type="predicted"/>
<feature type="region of interest" description="Disordered" evidence="1">
    <location>
        <begin position="375"/>
        <end position="429"/>
    </location>
</feature>
<feature type="compositionally biased region" description="Low complexity" evidence="1">
    <location>
        <begin position="387"/>
        <end position="413"/>
    </location>
</feature>
<dbReference type="OrthoDB" id="5581856at2759"/>
<name>A0A9W8H7W4_9FUNG</name>
<dbReference type="AlphaFoldDB" id="A0A9W8H7W4"/>
<comment type="caution">
    <text evidence="2">The sequence shown here is derived from an EMBL/GenBank/DDBJ whole genome shotgun (WGS) entry which is preliminary data.</text>
</comment>
<dbReference type="Proteomes" id="UP001140217">
    <property type="component" value="Unassembled WGS sequence"/>
</dbReference>
<evidence type="ECO:0000313" key="3">
    <source>
        <dbReference type="Proteomes" id="UP001140217"/>
    </source>
</evidence>
<evidence type="ECO:0000313" key="2">
    <source>
        <dbReference type="EMBL" id="KAJ2776963.1"/>
    </source>
</evidence>
<protein>
    <submittedName>
        <fullName evidence="2">Uncharacterized protein</fullName>
    </submittedName>
</protein>
<organism evidence="2 3">
    <name type="scientific">Coemansia javaensis</name>
    <dbReference type="NCBI Taxonomy" id="2761396"/>
    <lineage>
        <taxon>Eukaryota</taxon>
        <taxon>Fungi</taxon>
        <taxon>Fungi incertae sedis</taxon>
        <taxon>Zoopagomycota</taxon>
        <taxon>Kickxellomycotina</taxon>
        <taxon>Kickxellomycetes</taxon>
        <taxon>Kickxellales</taxon>
        <taxon>Kickxellaceae</taxon>
        <taxon>Coemansia</taxon>
    </lineage>
</organism>
<reference evidence="2" key="1">
    <citation type="submission" date="2022-07" db="EMBL/GenBank/DDBJ databases">
        <title>Phylogenomic reconstructions and comparative analyses of Kickxellomycotina fungi.</title>
        <authorList>
            <person name="Reynolds N.K."/>
            <person name="Stajich J.E."/>
            <person name="Barry K."/>
            <person name="Grigoriev I.V."/>
            <person name="Crous P."/>
            <person name="Smith M.E."/>
        </authorList>
    </citation>
    <scope>NUCLEOTIDE SEQUENCE</scope>
    <source>
        <strain evidence="2">NBRC 105414</strain>
    </source>
</reference>
<sequence length="632" mass="64358">MGALGAAEAEALFRSMRVSLHIPAGPPRFAAPAAGTEGGAAPRRFFYAGERTEALVVATIPNFEQVRLSLAASMGRRDSPALARGELPISAAELERFFAMLRFSMAAYQARTVPADSAAASSAASPASPRQGPQAQVGSIGRPLKVAHVAPTAAFSVDVPDSSGGGPRAPERLDGGAWRCVYPWPAEIPAAAEAAAEAAESPHTDPALMLEIHALCRQPAGSPSVAHGSSLDEARLEELAMRLAPERQMSPEPHAEEPALRRVVQILVPTQAVAEVHARTVVLPSSFGASAALVEVAVQYDAEAAGLALQSVELRSAGWHVQALGDQALPLPLDPGTSYRAVFRISSLAGPGGGGGGGGGGGDEAALLEIRHRVLPPGHPQYPPPSLDGSTDAGDDAAFASSGGRSRPSSLDPPASETEAQRHAKAASLDVALPARMRKLSLAAPPMARPRRGHAQAVLAAQRVRAATVNAATTNAVAATANAAAPRDSVSTVRSASTAQSATRSTAHSAVPAAANAAPAVETVGVSFEAPPRARLGDQVAVRVYLSNGTAQHWPHLALADDSPLGGGLLPAATTTAVPPLGPGQSAAVTLRYTAAAPHFHAAGPLRLVARGATLAALDAPFVIYVDDVAGC</sequence>
<keyword evidence="3" id="KW-1185">Reference proteome</keyword>
<accession>A0A9W8H7W4</accession>
<feature type="compositionally biased region" description="Pro residues" evidence="1">
    <location>
        <begin position="377"/>
        <end position="386"/>
    </location>
</feature>